<evidence type="ECO:0000256" key="3">
    <source>
        <dbReference type="ARBA" id="ARBA00022475"/>
    </source>
</evidence>
<dbReference type="AlphaFoldDB" id="A0A1F5XGV3"/>
<evidence type="ECO:0000256" key="4">
    <source>
        <dbReference type="ARBA" id="ARBA00022692"/>
    </source>
</evidence>
<comment type="caution">
    <text evidence="10">The sequence shown here is derived from an EMBL/GenBank/DDBJ whole genome shotgun (WGS) entry which is preliminary data.</text>
</comment>
<dbReference type="InterPro" id="IPR038379">
    <property type="entry name" value="SecE_sf"/>
</dbReference>
<evidence type="ECO:0000256" key="1">
    <source>
        <dbReference type="ARBA" id="ARBA00004370"/>
    </source>
</evidence>
<dbReference type="PANTHER" id="PTHR33910:SF1">
    <property type="entry name" value="PROTEIN TRANSLOCASE SUBUNIT SECE"/>
    <property type="match status" value="1"/>
</dbReference>
<keyword evidence="6 9" id="KW-1133">Transmembrane helix</keyword>
<organism evidence="10 11">
    <name type="scientific">Candidatus Giovannonibacteria bacterium RIFCSPLOWO2_01_FULL_46_32</name>
    <dbReference type="NCBI Taxonomy" id="1798353"/>
    <lineage>
        <taxon>Bacteria</taxon>
        <taxon>Candidatus Giovannoniibacteriota</taxon>
    </lineage>
</organism>
<dbReference type="GO" id="GO:0008320">
    <property type="term" value="F:protein transmembrane transporter activity"/>
    <property type="evidence" value="ECO:0007669"/>
    <property type="project" value="UniProtKB-UniRule"/>
</dbReference>
<keyword evidence="2 9" id="KW-0813">Transport</keyword>
<dbReference type="InterPro" id="IPR001901">
    <property type="entry name" value="Translocase_SecE/Sec61-g"/>
</dbReference>
<evidence type="ECO:0000256" key="8">
    <source>
        <dbReference type="ARBA" id="ARBA00023136"/>
    </source>
</evidence>
<gene>
    <name evidence="9" type="primary">secE</name>
    <name evidence="10" type="ORF">A3B19_01565</name>
</gene>
<dbReference type="PROSITE" id="PS01067">
    <property type="entry name" value="SECE_SEC61G"/>
    <property type="match status" value="1"/>
</dbReference>
<dbReference type="InterPro" id="IPR005807">
    <property type="entry name" value="SecE_bac"/>
</dbReference>
<comment type="subunit">
    <text evidence="9">Component of the Sec protein translocase complex. Heterotrimer consisting of SecY, SecE and SecG subunits. The heterotrimers can form oligomers, although 1 heterotrimer is thought to be able to translocate proteins. Interacts with the ribosome. Interacts with SecDF, and other proteins may be involved. Interacts with SecA.</text>
</comment>
<dbReference type="GO" id="GO:0065002">
    <property type="term" value="P:intracellular protein transmembrane transport"/>
    <property type="evidence" value="ECO:0007669"/>
    <property type="project" value="UniProtKB-UniRule"/>
</dbReference>
<dbReference type="PANTHER" id="PTHR33910">
    <property type="entry name" value="PROTEIN TRANSLOCASE SUBUNIT SECE"/>
    <property type="match status" value="1"/>
</dbReference>
<comment type="function">
    <text evidence="9">Essential subunit of the Sec protein translocation channel SecYEG. Clamps together the 2 halves of SecY. May contact the channel plug during translocation.</text>
</comment>
<dbReference type="HAMAP" id="MF_00422">
    <property type="entry name" value="SecE"/>
    <property type="match status" value="1"/>
</dbReference>
<dbReference type="Proteomes" id="UP000177346">
    <property type="component" value="Unassembled WGS sequence"/>
</dbReference>
<dbReference type="EMBL" id="MFIF01000009">
    <property type="protein sequence ID" value="OGF87100.1"/>
    <property type="molecule type" value="Genomic_DNA"/>
</dbReference>
<evidence type="ECO:0000256" key="7">
    <source>
        <dbReference type="ARBA" id="ARBA00023010"/>
    </source>
</evidence>
<proteinExistence type="inferred from homology"/>
<keyword evidence="7 9" id="KW-0811">Translocation</keyword>
<reference evidence="10 11" key="1">
    <citation type="journal article" date="2016" name="Nat. Commun.">
        <title>Thousands of microbial genomes shed light on interconnected biogeochemical processes in an aquifer system.</title>
        <authorList>
            <person name="Anantharaman K."/>
            <person name="Brown C.T."/>
            <person name="Hug L.A."/>
            <person name="Sharon I."/>
            <person name="Castelle C.J."/>
            <person name="Probst A.J."/>
            <person name="Thomas B.C."/>
            <person name="Singh A."/>
            <person name="Wilkins M.J."/>
            <person name="Karaoz U."/>
            <person name="Brodie E.L."/>
            <person name="Williams K.H."/>
            <person name="Hubbard S.S."/>
            <person name="Banfield J.F."/>
        </authorList>
    </citation>
    <scope>NUCLEOTIDE SEQUENCE [LARGE SCALE GENOMIC DNA]</scope>
</reference>
<protein>
    <recommendedName>
        <fullName evidence="9">Protein translocase subunit SecE</fullName>
    </recommendedName>
</protein>
<keyword evidence="4 9" id="KW-0812">Transmembrane</keyword>
<accession>A0A1F5XGV3</accession>
<comment type="similarity">
    <text evidence="9">Belongs to the SecE/SEC61-gamma family.</text>
</comment>
<dbReference type="GO" id="GO:0006605">
    <property type="term" value="P:protein targeting"/>
    <property type="evidence" value="ECO:0007669"/>
    <property type="project" value="UniProtKB-UniRule"/>
</dbReference>
<dbReference type="GO" id="GO:0005886">
    <property type="term" value="C:plasma membrane"/>
    <property type="evidence" value="ECO:0007669"/>
    <property type="project" value="UniProtKB-SubCell"/>
</dbReference>
<keyword evidence="8 9" id="KW-0472">Membrane</keyword>
<evidence type="ECO:0000313" key="10">
    <source>
        <dbReference type="EMBL" id="OGF87100.1"/>
    </source>
</evidence>
<feature type="transmembrane region" description="Helical" evidence="9">
    <location>
        <begin position="30"/>
        <end position="52"/>
    </location>
</feature>
<evidence type="ECO:0000256" key="9">
    <source>
        <dbReference type="HAMAP-Rule" id="MF_00422"/>
    </source>
</evidence>
<evidence type="ECO:0000256" key="2">
    <source>
        <dbReference type="ARBA" id="ARBA00022448"/>
    </source>
</evidence>
<dbReference type="GO" id="GO:0043952">
    <property type="term" value="P:protein transport by the Sec complex"/>
    <property type="evidence" value="ECO:0007669"/>
    <property type="project" value="UniProtKB-UniRule"/>
</dbReference>
<sequence>MFTKLTNYFKETRLEMKKVNWPTRQETLRYTITVIAVSLAVAAVLGAFDFIFSRVIRIFI</sequence>
<keyword evidence="3 9" id="KW-1003">Cell membrane</keyword>
<evidence type="ECO:0000256" key="6">
    <source>
        <dbReference type="ARBA" id="ARBA00022989"/>
    </source>
</evidence>
<dbReference type="Gene3D" id="1.20.5.1030">
    <property type="entry name" value="Preprotein translocase secy subunit"/>
    <property type="match status" value="1"/>
</dbReference>
<evidence type="ECO:0000313" key="11">
    <source>
        <dbReference type="Proteomes" id="UP000177346"/>
    </source>
</evidence>
<evidence type="ECO:0000256" key="5">
    <source>
        <dbReference type="ARBA" id="ARBA00022927"/>
    </source>
</evidence>
<name>A0A1F5XGV3_9BACT</name>
<dbReference type="Pfam" id="PF00584">
    <property type="entry name" value="SecE"/>
    <property type="match status" value="1"/>
</dbReference>
<dbReference type="NCBIfam" id="TIGR00964">
    <property type="entry name" value="secE_bact"/>
    <property type="match status" value="1"/>
</dbReference>
<comment type="subcellular location">
    <subcellularLocation>
        <location evidence="9">Cell membrane</location>
        <topology evidence="9">Single-pass membrane protein</topology>
    </subcellularLocation>
    <subcellularLocation>
        <location evidence="1">Membrane</location>
    </subcellularLocation>
</comment>
<keyword evidence="5 9" id="KW-0653">Protein transport</keyword>
<dbReference type="GO" id="GO:0009306">
    <property type="term" value="P:protein secretion"/>
    <property type="evidence" value="ECO:0007669"/>
    <property type="project" value="UniProtKB-UniRule"/>
</dbReference>